<name>A0A4P9ZJK5_9FUNG</name>
<dbReference type="EMBL" id="ML003935">
    <property type="protein sequence ID" value="RKP33397.1"/>
    <property type="molecule type" value="Genomic_DNA"/>
</dbReference>
<dbReference type="AlphaFoldDB" id="A0A4P9ZJK5"/>
<gene>
    <name evidence="1" type="ORF">BJ085DRAFT_40273</name>
</gene>
<protein>
    <submittedName>
        <fullName evidence="1">Uncharacterized protein</fullName>
    </submittedName>
</protein>
<sequence>MANQSLIPKLSPCATTVPQATAATVPASTLIDMTITKSKCQLDLSIPWITSNLQLSPEYWAWK</sequence>
<reference evidence="2" key="1">
    <citation type="journal article" date="2018" name="Nat. Microbiol.">
        <title>Leveraging single-cell genomics to expand the fungal tree of life.</title>
        <authorList>
            <person name="Ahrendt S.R."/>
            <person name="Quandt C.A."/>
            <person name="Ciobanu D."/>
            <person name="Clum A."/>
            <person name="Salamov A."/>
            <person name="Andreopoulos B."/>
            <person name="Cheng J.F."/>
            <person name="Woyke T."/>
            <person name="Pelin A."/>
            <person name="Henrissat B."/>
            <person name="Reynolds N.K."/>
            <person name="Benny G.L."/>
            <person name="Smith M.E."/>
            <person name="James T.Y."/>
            <person name="Grigoriev I.V."/>
        </authorList>
    </citation>
    <scope>NUCLEOTIDE SEQUENCE [LARGE SCALE GENOMIC DNA]</scope>
    <source>
        <strain evidence="2">RSA 468</strain>
    </source>
</reference>
<evidence type="ECO:0000313" key="2">
    <source>
        <dbReference type="Proteomes" id="UP000268162"/>
    </source>
</evidence>
<proteinExistence type="predicted"/>
<keyword evidence="2" id="KW-1185">Reference proteome</keyword>
<accession>A0A4P9ZJK5</accession>
<evidence type="ECO:0000313" key="1">
    <source>
        <dbReference type="EMBL" id="RKP33397.1"/>
    </source>
</evidence>
<dbReference type="Proteomes" id="UP000268162">
    <property type="component" value="Unassembled WGS sequence"/>
</dbReference>
<organism evidence="1 2">
    <name type="scientific">Dimargaris cristalligena</name>
    <dbReference type="NCBI Taxonomy" id="215637"/>
    <lineage>
        <taxon>Eukaryota</taxon>
        <taxon>Fungi</taxon>
        <taxon>Fungi incertae sedis</taxon>
        <taxon>Zoopagomycota</taxon>
        <taxon>Kickxellomycotina</taxon>
        <taxon>Dimargaritomycetes</taxon>
        <taxon>Dimargaritales</taxon>
        <taxon>Dimargaritaceae</taxon>
        <taxon>Dimargaris</taxon>
    </lineage>
</organism>